<name>A0A1B1DWK9_9APIC</name>
<evidence type="ECO:0000313" key="2">
    <source>
        <dbReference type="EMBL" id="ANQ07148.1"/>
    </source>
</evidence>
<feature type="region of interest" description="Disordered" evidence="1">
    <location>
        <begin position="234"/>
        <end position="312"/>
    </location>
</feature>
<feature type="region of interest" description="Disordered" evidence="1">
    <location>
        <begin position="189"/>
        <end position="212"/>
    </location>
</feature>
<dbReference type="KEGG" id="pcot:PCOAH_00012770"/>
<evidence type="ECO:0000256" key="1">
    <source>
        <dbReference type="SAM" id="MobiDB-lite"/>
    </source>
</evidence>
<dbReference type="AlphaFoldDB" id="A0A1B1DWK9"/>
<organism evidence="2 3">
    <name type="scientific">Plasmodium coatneyi</name>
    <dbReference type="NCBI Taxonomy" id="208452"/>
    <lineage>
        <taxon>Eukaryota</taxon>
        <taxon>Sar</taxon>
        <taxon>Alveolata</taxon>
        <taxon>Apicomplexa</taxon>
        <taxon>Aconoidasida</taxon>
        <taxon>Haemosporida</taxon>
        <taxon>Plasmodiidae</taxon>
        <taxon>Plasmodium</taxon>
    </lineage>
</organism>
<feature type="compositionally biased region" description="Acidic residues" evidence="1">
    <location>
        <begin position="255"/>
        <end position="266"/>
    </location>
</feature>
<feature type="compositionally biased region" description="Pro residues" evidence="1">
    <location>
        <begin position="302"/>
        <end position="312"/>
    </location>
</feature>
<reference evidence="3" key="1">
    <citation type="submission" date="2016-06" db="EMBL/GenBank/DDBJ databases">
        <title>First high quality genome sequence of Plasmodium coatneyi using continuous long reads from single molecule, real-time sequencing.</title>
        <authorList>
            <person name="Chien J.-T."/>
            <person name="Pakala S.B."/>
            <person name="Geraldo J.A."/>
            <person name="Lapp S.A."/>
            <person name="Barnwell J.W."/>
            <person name="Kissinger J.C."/>
            <person name="Galinski M.R."/>
            <person name="Humphrey J.C."/>
        </authorList>
    </citation>
    <scope>NUCLEOTIDE SEQUENCE [LARGE SCALE GENOMIC DNA]</scope>
    <source>
        <strain evidence="3">Hackeri</strain>
    </source>
</reference>
<dbReference type="GeneID" id="30908003"/>
<proteinExistence type="predicted"/>
<gene>
    <name evidence="2" type="ORF">PCOAH_00012770</name>
</gene>
<accession>A0A1B1DWK9</accession>
<dbReference type="VEuPathDB" id="PlasmoDB:PCOAH_00012770"/>
<sequence length="395" mass="45158">MVDKKSDKVEKKVETFFQTRWSATKDQVYGLFLDFNKPLSADDEKDVFTVVCDEVVDGYDVTNQTLRKCFCKILMRNLRKVTSKDSEYAYNEQTWTVDAMGQLVACDLLNLWLLLYVLKSRINKENIKYVFTAITSLNEAFSFMESEDCIYKSTFSVNETEEGASFKDIYTWFRNRGIIEKMGEIHSGNACRSGSRSDDQDSGLPETNVEDIRSKVQDIADKVLKKIEELQEIVNEIEPEEAPPTPGSEPSGTAEESEGEEEEGEHEDVSTSDEKEETVKEKPQEEEEEPEQKPRSDAPEQDPGPIPAPAPVPAQLRQRINQPNLTSYLPLAPAVLGISIMSYLLWKCIGFRILGTLECFVRQENVTEDLIKYVVHPYRNKLWIIWTNLVHLNIP</sequence>
<feature type="compositionally biased region" description="Basic and acidic residues" evidence="1">
    <location>
        <begin position="267"/>
        <end position="283"/>
    </location>
</feature>
<evidence type="ECO:0008006" key="4">
    <source>
        <dbReference type="Google" id="ProtNLM"/>
    </source>
</evidence>
<evidence type="ECO:0000313" key="3">
    <source>
        <dbReference type="Proteomes" id="UP000092716"/>
    </source>
</evidence>
<keyword evidence="3" id="KW-1185">Reference proteome</keyword>
<protein>
    <recommendedName>
        <fullName evidence="4">SICA antigen</fullName>
    </recommendedName>
</protein>
<dbReference type="Proteomes" id="UP000092716">
    <property type="component" value="Chromosome 6"/>
</dbReference>
<dbReference type="EMBL" id="CP016244">
    <property type="protein sequence ID" value="ANQ07148.1"/>
    <property type="molecule type" value="Genomic_DNA"/>
</dbReference>
<dbReference type="RefSeq" id="XP_019913843.1">
    <property type="nucleotide sequence ID" value="XM_020058086.1"/>
</dbReference>